<evidence type="ECO:0000313" key="3">
    <source>
        <dbReference type="Proteomes" id="UP001589783"/>
    </source>
</evidence>
<accession>A0ABV6H9A8</accession>
<dbReference type="RefSeq" id="WP_382364197.1">
    <property type="nucleotide sequence ID" value="NZ_JBHLWV010000020.1"/>
</dbReference>
<reference evidence="2 3" key="1">
    <citation type="submission" date="2024-09" db="EMBL/GenBank/DDBJ databases">
        <authorList>
            <person name="Sun Q."/>
            <person name="Mori K."/>
        </authorList>
    </citation>
    <scope>NUCLEOTIDE SEQUENCE [LARGE SCALE GENOMIC DNA]</scope>
    <source>
        <strain evidence="2 3">CCM 7957</strain>
    </source>
</reference>
<feature type="compositionally biased region" description="Basic residues" evidence="1">
    <location>
        <begin position="1"/>
        <end position="10"/>
    </location>
</feature>
<evidence type="ECO:0000256" key="1">
    <source>
        <dbReference type="SAM" id="MobiDB-lite"/>
    </source>
</evidence>
<name>A0ABV6H9A8_9ACTN</name>
<feature type="region of interest" description="Disordered" evidence="1">
    <location>
        <begin position="1"/>
        <end position="24"/>
    </location>
</feature>
<dbReference type="SUPFAM" id="SSF55961">
    <property type="entry name" value="Bet v1-like"/>
    <property type="match status" value="1"/>
</dbReference>
<proteinExistence type="predicted"/>
<gene>
    <name evidence="2" type="ORF">ACFFJD_11500</name>
</gene>
<dbReference type="Proteomes" id="UP001589783">
    <property type="component" value="Unassembled WGS sequence"/>
</dbReference>
<protein>
    <recommendedName>
        <fullName evidence="4">Polyketide cyclase / dehydrase and lipid transport</fullName>
    </recommendedName>
</protein>
<organism evidence="2 3">
    <name type="scientific">Gordonia phosphorivorans</name>
    <dbReference type="NCBI Taxonomy" id="1056982"/>
    <lineage>
        <taxon>Bacteria</taxon>
        <taxon>Bacillati</taxon>
        <taxon>Actinomycetota</taxon>
        <taxon>Actinomycetes</taxon>
        <taxon>Mycobacteriales</taxon>
        <taxon>Gordoniaceae</taxon>
        <taxon>Gordonia</taxon>
    </lineage>
</organism>
<dbReference type="EMBL" id="JBHLWV010000020">
    <property type="protein sequence ID" value="MFC0315473.1"/>
    <property type="molecule type" value="Genomic_DNA"/>
</dbReference>
<keyword evidence="3" id="KW-1185">Reference proteome</keyword>
<sequence>MEVIASKKRNQPAPPSAVYDDLVEPNRQPSRPWLHLLDDEVAPTILHSERPTRVIWSSLWTKRADIQVAFDLHPAGNGASVRWTLLAQAPGPDDRQLRHLCQRIGTLINANLRYTYGQ</sequence>
<comment type="caution">
    <text evidence="2">The sequence shown here is derived from an EMBL/GenBank/DDBJ whole genome shotgun (WGS) entry which is preliminary data.</text>
</comment>
<evidence type="ECO:0000313" key="2">
    <source>
        <dbReference type="EMBL" id="MFC0315473.1"/>
    </source>
</evidence>
<evidence type="ECO:0008006" key="4">
    <source>
        <dbReference type="Google" id="ProtNLM"/>
    </source>
</evidence>